<accession>A0A9J5YI34</accession>
<comment type="caution">
    <text evidence="2">The sequence shown here is derived from an EMBL/GenBank/DDBJ whole genome shotgun (WGS) entry which is preliminary data.</text>
</comment>
<evidence type="ECO:0000313" key="2">
    <source>
        <dbReference type="EMBL" id="KAG5599709.1"/>
    </source>
</evidence>
<gene>
    <name evidence="2" type="ORF">H5410_031079</name>
</gene>
<evidence type="ECO:0000256" key="1">
    <source>
        <dbReference type="SAM" id="MobiDB-lite"/>
    </source>
</evidence>
<dbReference type="AlphaFoldDB" id="A0A9J5YI34"/>
<proteinExistence type="predicted"/>
<evidence type="ECO:0000313" key="3">
    <source>
        <dbReference type="Proteomes" id="UP000824120"/>
    </source>
</evidence>
<protein>
    <submittedName>
        <fullName evidence="2">Uncharacterized protein</fullName>
    </submittedName>
</protein>
<dbReference type="EMBL" id="JACXVP010000006">
    <property type="protein sequence ID" value="KAG5599709.1"/>
    <property type="molecule type" value="Genomic_DNA"/>
</dbReference>
<dbReference type="Proteomes" id="UP000824120">
    <property type="component" value="Chromosome 6"/>
</dbReference>
<keyword evidence="3" id="KW-1185">Reference proteome</keyword>
<feature type="region of interest" description="Disordered" evidence="1">
    <location>
        <begin position="19"/>
        <end position="39"/>
    </location>
</feature>
<organism evidence="2 3">
    <name type="scientific">Solanum commersonii</name>
    <name type="common">Commerson's wild potato</name>
    <name type="synonym">Commerson's nightshade</name>
    <dbReference type="NCBI Taxonomy" id="4109"/>
    <lineage>
        <taxon>Eukaryota</taxon>
        <taxon>Viridiplantae</taxon>
        <taxon>Streptophyta</taxon>
        <taxon>Embryophyta</taxon>
        <taxon>Tracheophyta</taxon>
        <taxon>Spermatophyta</taxon>
        <taxon>Magnoliopsida</taxon>
        <taxon>eudicotyledons</taxon>
        <taxon>Gunneridae</taxon>
        <taxon>Pentapetalae</taxon>
        <taxon>asterids</taxon>
        <taxon>lamiids</taxon>
        <taxon>Solanales</taxon>
        <taxon>Solanaceae</taxon>
        <taxon>Solanoideae</taxon>
        <taxon>Solaneae</taxon>
        <taxon>Solanum</taxon>
    </lineage>
</organism>
<sequence>MSNQLQRSNCIWILQSTHPTNEQSEEQDPSTQKKKQERYNTNAKCTYEKRVFLGKKCDLFPSRHIRLEVYGHKIYGHIHRFKGKYDILEDARKWALEVIGYPWRRHNLNWRNYAINQVLVKIPKWKKGLLMF</sequence>
<reference evidence="2 3" key="1">
    <citation type="submission" date="2020-09" db="EMBL/GenBank/DDBJ databases">
        <title>De no assembly of potato wild relative species, Solanum commersonii.</title>
        <authorList>
            <person name="Cho K."/>
        </authorList>
    </citation>
    <scope>NUCLEOTIDE SEQUENCE [LARGE SCALE GENOMIC DNA]</scope>
    <source>
        <strain evidence="2">LZ3.2</strain>
        <tissue evidence="2">Leaf</tissue>
    </source>
</reference>
<name>A0A9J5YI34_SOLCO</name>